<evidence type="ECO:0000313" key="3">
    <source>
        <dbReference type="Proteomes" id="UP000290288"/>
    </source>
</evidence>
<feature type="region of interest" description="Disordered" evidence="1">
    <location>
        <begin position="1"/>
        <end position="27"/>
    </location>
</feature>
<evidence type="ECO:0000313" key="2">
    <source>
        <dbReference type="EMBL" id="RXW18164.1"/>
    </source>
</evidence>
<gene>
    <name evidence="2" type="ORF">EST38_g7691</name>
</gene>
<reference evidence="2 3" key="1">
    <citation type="submission" date="2019-01" db="EMBL/GenBank/DDBJ databases">
        <title>Draft genome sequence of Psathyrella aberdarensis IHI B618.</title>
        <authorList>
            <person name="Buettner E."/>
            <person name="Kellner H."/>
        </authorList>
    </citation>
    <scope>NUCLEOTIDE SEQUENCE [LARGE SCALE GENOMIC DNA]</scope>
    <source>
        <strain evidence="2 3">IHI B618</strain>
    </source>
</reference>
<evidence type="ECO:0008006" key="4">
    <source>
        <dbReference type="Google" id="ProtNLM"/>
    </source>
</evidence>
<protein>
    <recommendedName>
        <fullName evidence="4">Fungal-type protein kinase domain-containing protein</fullName>
    </recommendedName>
</protein>
<name>A0A4Q2DHB6_9AGAR</name>
<feature type="compositionally biased region" description="Polar residues" evidence="1">
    <location>
        <begin position="8"/>
        <end position="19"/>
    </location>
</feature>
<sequence>MVCVSEQAIRQESPSQAPSRSVPPEFEDLEDSIDTGIVELLNNRVEVLHSGDLKRKGDNADAGGPTKKPKFPNDICSAVNSQTKLQLMAPSPVAPLVTLGHQCSTSPELQRPGTPPFMALLLLLAKDTQRRCSHDFESIIWCLAWYITQGLVDWRGRSLKQVGTAKDLWGRKAHPDWLPENHRPGSEDLWTPLLRISLEWEYIQRLVRLRMEEYSDEANIRLISKWLPDAKRPFDEGRVLEKGSGKEISEERL</sequence>
<keyword evidence="3" id="KW-1185">Reference proteome</keyword>
<dbReference type="EMBL" id="SDEE01000285">
    <property type="protein sequence ID" value="RXW18164.1"/>
    <property type="molecule type" value="Genomic_DNA"/>
</dbReference>
<accession>A0A4Q2DHB6</accession>
<organism evidence="2 3">
    <name type="scientific">Candolleomyces aberdarensis</name>
    <dbReference type="NCBI Taxonomy" id="2316362"/>
    <lineage>
        <taxon>Eukaryota</taxon>
        <taxon>Fungi</taxon>
        <taxon>Dikarya</taxon>
        <taxon>Basidiomycota</taxon>
        <taxon>Agaricomycotina</taxon>
        <taxon>Agaricomycetes</taxon>
        <taxon>Agaricomycetidae</taxon>
        <taxon>Agaricales</taxon>
        <taxon>Agaricineae</taxon>
        <taxon>Psathyrellaceae</taxon>
        <taxon>Candolleomyces</taxon>
    </lineage>
</organism>
<evidence type="ECO:0000256" key="1">
    <source>
        <dbReference type="SAM" id="MobiDB-lite"/>
    </source>
</evidence>
<dbReference type="AlphaFoldDB" id="A0A4Q2DHB6"/>
<proteinExistence type="predicted"/>
<comment type="caution">
    <text evidence="2">The sequence shown here is derived from an EMBL/GenBank/DDBJ whole genome shotgun (WGS) entry which is preliminary data.</text>
</comment>
<dbReference type="OrthoDB" id="5569250at2759"/>
<dbReference type="Proteomes" id="UP000290288">
    <property type="component" value="Unassembled WGS sequence"/>
</dbReference>